<accession>A0AAV1CEG2</accession>
<feature type="coiled-coil region" evidence="1">
    <location>
        <begin position="3"/>
        <end position="30"/>
    </location>
</feature>
<keyword evidence="4" id="KW-1185">Reference proteome</keyword>
<organism evidence="3 4">
    <name type="scientific">Oldenlandia corymbosa var. corymbosa</name>
    <dbReference type="NCBI Taxonomy" id="529605"/>
    <lineage>
        <taxon>Eukaryota</taxon>
        <taxon>Viridiplantae</taxon>
        <taxon>Streptophyta</taxon>
        <taxon>Embryophyta</taxon>
        <taxon>Tracheophyta</taxon>
        <taxon>Spermatophyta</taxon>
        <taxon>Magnoliopsida</taxon>
        <taxon>eudicotyledons</taxon>
        <taxon>Gunneridae</taxon>
        <taxon>Pentapetalae</taxon>
        <taxon>asterids</taxon>
        <taxon>lamiids</taxon>
        <taxon>Gentianales</taxon>
        <taxon>Rubiaceae</taxon>
        <taxon>Rubioideae</taxon>
        <taxon>Spermacoceae</taxon>
        <taxon>Hedyotis-Oldenlandia complex</taxon>
        <taxon>Oldenlandia</taxon>
    </lineage>
</organism>
<protein>
    <submittedName>
        <fullName evidence="3">OLC1v1029725C1</fullName>
    </submittedName>
</protein>
<reference evidence="3" key="1">
    <citation type="submission" date="2023-03" db="EMBL/GenBank/DDBJ databases">
        <authorList>
            <person name="Julca I."/>
        </authorList>
    </citation>
    <scope>NUCLEOTIDE SEQUENCE</scope>
</reference>
<feature type="compositionally biased region" description="Polar residues" evidence="2">
    <location>
        <begin position="181"/>
        <end position="196"/>
    </location>
</feature>
<evidence type="ECO:0000256" key="1">
    <source>
        <dbReference type="SAM" id="Coils"/>
    </source>
</evidence>
<evidence type="ECO:0000256" key="2">
    <source>
        <dbReference type="SAM" id="MobiDB-lite"/>
    </source>
</evidence>
<proteinExistence type="predicted"/>
<evidence type="ECO:0000313" key="3">
    <source>
        <dbReference type="EMBL" id="CAI9094069.1"/>
    </source>
</evidence>
<evidence type="ECO:0000313" key="4">
    <source>
        <dbReference type="Proteomes" id="UP001161247"/>
    </source>
</evidence>
<gene>
    <name evidence="3" type="ORF">OLC1_LOCUS5331</name>
</gene>
<dbReference type="InterPro" id="IPR021109">
    <property type="entry name" value="Peptidase_aspartic_dom_sf"/>
</dbReference>
<dbReference type="CDD" id="cd00303">
    <property type="entry name" value="retropepsin_like"/>
    <property type="match status" value="1"/>
</dbReference>
<dbReference type="Gene3D" id="2.40.70.10">
    <property type="entry name" value="Acid Proteases"/>
    <property type="match status" value="1"/>
</dbReference>
<sequence>MTQTKTQREMEDLRLQFDELKTQVTEMNLKIVAELDNKLEATLDSKLESKPGAYIDKILASLNHQNQPSRISKKPAGENPNCNILGSGPKEEVTNPMGNLGRDRVMEQIPVDQQVDAIELYLDDDADTWFQSLKKDKLRADVRMHEPSTLTAVVKIAMLQEQQLEITQRRQKPSPYKVPRPNSSFSKNSDNGKSFGKNKTINLDFVKSEEDEGGNGFGIDAPELTIDERIDLNDLTIEEGSMHVLSMDCVKQTILLLGKIDGRLVKILVDTSSTESFVDLLLVRDLKLPYKESKIFTITVSNGNKISGNLICPNLYWNIKEYKFSCDLKITRLSKYGRQYILQGKGSVDSMNLVRDK</sequence>
<dbReference type="EMBL" id="OX459119">
    <property type="protein sequence ID" value="CAI9094069.1"/>
    <property type="molecule type" value="Genomic_DNA"/>
</dbReference>
<keyword evidence="1" id="KW-0175">Coiled coil</keyword>
<feature type="region of interest" description="Disordered" evidence="2">
    <location>
        <begin position="166"/>
        <end position="196"/>
    </location>
</feature>
<dbReference type="AlphaFoldDB" id="A0AAV1CEG2"/>
<feature type="region of interest" description="Disordered" evidence="2">
    <location>
        <begin position="66"/>
        <end position="99"/>
    </location>
</feature>
<dbReference type="Proteomes" id="UP001161247">
    <property type="component" value="Chromosome 2"/>
</dbReference>
<name>A0AAV1CEG2_OLDCO</name>